<organism evidence="6 7">
    <name type="scientific">Photobacterium profundum (strain SS9)</name>
    <dbReference type="NCBI Taxonomy" id="298386"/>
    <lineage>
        <taxon>Bacteria</taxon>
        <taxon>Pseudomonadati</taxon>
        <taxon>Pseudomonadota</taxon>
        <taxon>Gammaproteobacteria</taxon>
        <taxon>Vibrionales</taxon>
        <taxon>Vibrionaceae</taxon>
        <taxon>Photobacterium</taxon>
    </lineage>
</organism>
<evidence type="ECO:0000256" key="2">
    <source>
        <dbReference type="ARBA" id="ARBA00038434"/>
    </source>
</evidence>
<dbReference type="SUPFAM" id="SSF69754">
    <property type="entry name" value="Ribosome binding protein Y (YfiA homologue)"/>
    <property type="match status" value="1"/>
</dbReference>
<dbReference type="eggNOG" id="COG1544">
    <property type="taxonomic scope" value="Bacteria"/>
</dbReference>
<gene>
    <name evidence="6" type="primary">T3238</name>
    <name evidence="6" type="ordered locus">PBPRA3256</name>
</gene>
<keyword evidence="7" id="KW-1185">Reference proteome</keyword>
<name>Q6LMB5_PHOPR</name>
<evidence type="ECO:0000256" key="1">
    <source>
        <dbReference type="ARBA" id="ARBA00022845"/>
    </source>
</evidence>
<dbReference type="InterPro" id="IPR003489">
    <property type="entry name" value="RHF/RaiA"/>
</dbReference>
<keyword evidence="1" id="KW-0810">Translation regulation</keyword>
<dbReference type="GO" id="GO:0045900">
    <property type="term" value="P:negative regulation of translational elongation"/>
    <property type="evidence" value="ECO:0007669"/>
    <property type="project" value="TreeGrafter"/>
</dbReference>
<comment type="similarity">
    <text evidence="2">Belongs to the HPF/YfiA ribosome-associated protein family. Short HPF subfamily.</text>
</comment>
<dbReference type="CDD" id="cd00552">
    <property type="entry name" value="RaiA"/>
    <property type="match status" value="1"/>
</dbReference>
<proteinExistence type="inferred from homology"/>
<protein>
    <recommendedName>
        <fullName evidence="4">Ribosome hibernation promoting factor</fullName>
    </recommendedName>
    <alternativeName>
        <fullName evidence="5">Hibernation factor HPF</fullName>
    </alternativeName>
</protein>
<dbReference type="InterPro" id="IPR050574">
    <property type="entry name" value="HPF/YfiA_ribosome-assoc"/>
</dbReference>
<dbReference type="GO" id="GO:0022627">
    <property type="term" value="C:cytosolic small ribosomal subunit"/>
    <property type="evidence" value="ECO:0007669"/>
    <property type="project" value="TreeGrafter"/>
</dbReference>
<dbReference type="PANTHER" id="PTHR33231:SF1">
    <property type="entry name" value="30S RIBOSOMAL PROTEIN"/>
    <property type="match status" value="1"/>
</dbReference>
<comment type="subunit">
    <text evidence="3">Associates exclusively with 100S ribosomes, which are dimers of 70S ribosomes.</text>
</comment>
<dbReference type="Pfam" id="PF02482">
    <property type="entry name" value="Ribosomal_S30AE"/>
    <property type="match status" value="1"/>
</dbReference>
<dbReference type="Proteomes" id="UP000000593">
    <property type="component" value="Chromosome 1"/>
</dbReference>
<dbReference type="HOGENOM" id="CLU_071472_3_1_6"/>
<dbReference type="FunFam" id="3.30.160.100:FF:000001">
    <property type="entry name" value="Ribosome hibernation promoting factor"/>
    <property type="match status" value="1"/>
</dbReference>
<dbReference type="PANTHER" id="PTHR33231">
    <property type="entry name" value="30S RIBOSOMAL PROTEIN"/>
    <property type="match status" value="1"/>
</dbReference>
<dbReference type="Gene3D" id="3.30.160.100">
    <property type="entry name" value="Ribosome hibernation promotion factor-like"/>
    <property type="match status" value="1"/>
</dbReference>
<dbReference type="STRING" id="298386.PBPRA3256"/>
<reference evidence="7" key="1">
    <citation type="journal article" date="2005" name="Science">
        <title>Life at depth: Photobacterium profundum genome sequence and expression analysis.</title>
        <authorList>
            <person name="Vezzi A."/>
            <person name="Campanaro S."/>
            <person name="D'Angelo M."/>
            <person name="Simonato F."/>
            <person name="Vitulo N."/>
            <person name="Lauro F.M."/>
            <person name="Cestaro A."/>
            <person name="Malacrida G."/>
            <person name="Simionati B."/>
            <person name="Cannata N."/>
            <person name="Romualdi C."/>
            <person name="Bartlett D.H."/>
            <person name="Valle G."/>
        </authorList>
    </citation>
    <scope>NUCLEOTIDE SEQUENCE [LARGE SCALE GENOMIC DNA]</scope>
    <source>
        <strain evidence="7">ATCC BAA-1253 / SS9</strain>
    </source>
</reference>
<evidence type="ECO:0000256" key="3">
    <source>
        <dbReference type="ARBA" id="ARBA00038695"/>
    </source>
</evidence>
<dbReference type="EMBL" id="CR378673">
    <property type="protein sequence ID" value="CAG21562.1"/>
    <property type="molecule type" value="Genomic_DNA"/>
</dbReference>
<dbReference type="InterPro" id="IPR036567">
    <property type="entry name" value="RHF-like"/>
</dbReference>
<sequence length="97" mass="11124">MSMQINITGHHVEVTQALREYVTTKFDKLERFFDKINNVQVILTVDKLHQIAEATLHINGGEIHAKADSENMYAAIDSLTDKLVRQLNKHKDKLNSH</sequence>
<dbReference type="NCBIfam" id="NF007780">
    <property type="entry name" value="PRK10470.1"/>
    <property type="match status" value="1"/>
</dbReference>
<evidence type="ECO:0000313" key="7">
    <source>
        <dbReference type="Proteomes" id="UP000000593"/>
    </source>
</evidence>
<evidence type="ECO:0000256" key="4">
    <source>
        <dbReference type="ARBA" id="ARBA00041148"/>
    </source>
</evidence>
<evidence type="ECO:0000256" key="5">
    <source>
        <dbReference type="ARBA" id="ARBA00041319"/>
    </source>
</evidence>
<evidence type="ECO:0000313" key="6">
    <source>
        <dbReference type="EMBL" id="CAG21562.1"/>
    </source>
</evidence>
<dbReference type="AlphaFoldDB" id="Q6LMB5"/>
<dbReference type="NCBIfam" id="TIGR00741">
    <property type="entry name" value="yfiA"/>
    <property type="match status" value="1"/>
</dbReference>
<accession>Q6LMB5</accession>
<dbReference type="GO" id="GO:0043024">
    <property type="term" value="F:ribosomal small subunit binding"/>
    <property type="evidence" value="ECO:0007669"/>
    <property type="project" value="TreeGrafter"/>
</dbReference>
<dbReference type="KEGG" id="ppr:PBPRA3256"/>